<dbReference type="EMBL" id="KL198010">
    <property type="protein sequence ID" value="KDQ25995.1"/>
    <property type="molecule type" value="Genomic_DNA"/>
</dbReference>
<feature type="compositionally biased region" description="Basic residues" evidence="1">
    <location>
        <begin position="220"/>
        <end position="231"/>
    </location>
</feature>
<dbReference type="InterPro" id="IPR057379">
    <property type="entry name" value="PH_SPO71"/>
</dbReference>
<evidence type="ECO:0000256" key="1">
    <source>
        <dbReference type="SAM" id="MobiDB-lite"/>
    </source>
</evidence>
<feature type="domain" description="PH" evidence="2">
    <location>
        <begin position="796"/>
        <end position="954"/>
    </location>
</feature>
<dbReference type="SMART" id="SM00233">
    <property type="entry name" value="PH"/>
    <property type="match status" value="2"/>
</dbReference>
<dbReference type="PANTHER" id="PTHR28076:SF1">
    <property type="entry name" value="PROSPORE MEMBRANE ADAPTER PROTEIN SPO71"/>
    <property type="match status" value="1"/>
</dbReference>
<dbReference type="Pfam" id="PF15404">
    <property type="entry name" value="PH_4"/>
    <property type="match status" value="1"/>
</dbReference>
<dbReference type="InterPro" id="IPR001849">
    <property type="entry name" value="PH_domain"/>
</dbReference>
<evidence type="ECO:0000313" key="4">
    <source>
        <dbReference type="Proteomes" id="UP000027073"/>
    </source>
</evidence>
<sequence length="974" mass="109825">MTTTPGSPHHAHNHRRIFIGPLPEKVVTQQEQLQSRANSFVTEAIKRNAFHLFISRGGRQEDWRESDEQSIVNEMMSRWQDSEWGRFWRRRKENKDAKAQVTRWVGGTFEVGTVVEGVNLLQVPPSITGDGTPSSPFADEGTFITAHTDFSPGYSLGASSDNLKLPSVFNQNASDSPSSSTALLRPSLGRRQDARPSKAQSEPLRRPIIKLPSSFGARSSTHHHLKPLRLNKGKAKAVHYADLVSSSAEPPPAPQSATEDTSAGVTDGPAKEDEVVMSDRMLVRVDYTRLGVGPTYDEVENRTARHLSPEAFKEFIVIWRHNRIELYDNYHLPGKAWFTGHQHLAFLIPLEPSTHLSLYSFVDMSFCLACQPTSTSVALGGKSRWPFRRSKDGQNVFICKLKSRSRAADWMWQIWRRLDGKIPPMIEIRNPVMDTRVRVQVPSIDMEMAFKTFSRHNVIELVRSELMNEPHWRLLIESQLDQGKTLELAWRNGTTLDWVWLDSDVNGKERPWEVLCGLAFNQSSQLCRLEIRLGEHKTTAIRLANGEKITAPPSIEGYLDRIKPNTGARAKVYLVTHDGSLFSIAPSRAYPPAPPGLQGVGDSLKETEVIRGAMQIMAATGVIDVRNILTVRQAFQPTPLHTHTEVDGGTPSNDDWANVWSREEEHDQSEDEDADGGGDEALSKAVDKGRLRMKRSFELLLKNERVIRFEAYSRRSAMEWIRGLRALLSYWRQRHRHDALEEMEIARAVRDPITPRAHLHQDGCERAPEAPADENDPMPSLSMTFNRCVLDGCNSIIRGGKLFMRRGLYGEYKLVQLFLVAGHLVWFRVKANSQLNRRARKKIGLLDAYVGSGYFAVTILPRGQYKADTSLPRRYQDGLEADDPEEDTIFAVWYLSTTGDASYKPGEIGTQVEVPGAGSVPPLSVKRKVAVFRTRSKIERNTWCWALNCEIEKLVRAQKDRESKLRGVAAVAQS</sequence>
<reference evidence="4" key="1">
    <citation type="journal article" date="2014" name="Proc. Natl. Acad. Sci. U.S.A.">
        <title>Extensive sampling of basidiomycete genomes demonstrates inadequacy of the white-rot/brown-rot paradigm for wood decay fungi.</title>
        <authorList>
            <person name="Riley R."/>
            <person name="Salamov A.A."/>
            <person name="Brown D.W."/>
            <person name="Nagy L.G."/>
            <person name="Floudas D."/>
            <person name="Held B.W."/>
            <person name="Levasseur A."/>
            <person name="Lombard V."/>
            <person name="Morin E."/>
            <person name="Otillar R."/>
            <person name="Lindquist E.A."/>
            <person name="Sun H."/>
            <person name="LaButti K.M."/>
            <person name="Schmutz J."/>
            <person name="Jabbour D."/>
            <person name="Luo H."/>
            <person name="Baker S.E."/>
            <person name="Pisabarro A.G."/>
            <person name="Walton J.D."/>
            <person name="Blanchette R.A."/>
            <person name="Henrissat B."/>
            <person name="Martin F."/>
            <person name="Cullen D."/>
            <person name="Hibbett D.S."/>
            <person name="Grigoriev I.V."/>
        </authorList>
    </citation>
    <scope>NUCLEOTIDE SEQUENCE [LARGE SCALE GENOMIC DNA]</scope>
    <source>
        <strain evidence="4">PC15</strain>
    </source>
</reference>
<organism evidence="3 4">
    <name type="scientific">Pleurotus ostreatus (strain PC15)</name>
    <name type="common">Oyster mushroom</name>
    <dbReference type="NCBI Taxonomy" id="1137138"/>
    <lineage>
        <taxon>Eukaryota</taxon>
        <taxon>Fungi</taxon>
        <taxon>Dikarya</taxon>
        <taxon>Basidiomycota</taxon>
        <taxon>Agaricomycotina</taxon>
        <taxon>Agaricomycetes</taxon>
        <taxon>Agaricomycetidae</taxon>
        <taxon>Agaricales</taxon>
        <taxon>Pleurotineae</taxon>
        <taxon>Pleurotaceae</taxon>
        <taxon>Pleurotus</taxon>
    </lineage>
</organism>
<dbReference type="Proteomes" id="UP000027073">
    <property type="component" value="Unassembled WGS sequence"/>
</dbReference>
<gene>
    <name evidence="3" type="ORF">PLEOSDRAFT_1113647</name>
</gene>
<feature type="compositionally biased region" description="Basic and acidic residues" evidence="1">
    <location>
        <begin position="759"/>
        <end position="768"/>
    </location>
</feature>
<feature type="region of interest" description="Disordered" evidence="1">
    <location>
        <begin position="640"/>
        <end position="682"/>
    </location>
</feature>
<dbReference type="PANTHER" id="PTHR28076">
    <property type="entry name" value="SPORULATION-SPECIFIC PROTEIN 71"/>
    <property type="match status" value="1"/>
</dbReference>
<feature type="compositionally biased region" description="Acidic residues" evidence="1">
    <location>
        <begin position="666"/>
        <end position="678"/>
    </location>
</feature>
<feature type="region of interest" description="Disordered" evidence="1">
    <location>
        <begin position="243"/>
        <end position="269"/>
    </location>
</feature>
<feature type="domain" description="PH" evidence="2">
    <location>
        <begin position="553"/>
        <end position="731"/>
    </location>
</feature>
<protein>
    <recommendedName>
        <fullName evidence="2">PH domain-containing protein</fullName>
    </recommendedName>
</protein>
<evidence type="ECO:0000313" key="3">
    <source>
        <dbReference type="EMBL" id="KDQ25995.1"/>
    </source>
</evidence>
<proteinExistence type="predicted"/>
<dbReference type="Pfam" id="PF23207">
    <property type="entry name" value="PH_SPO71"/>
    <property type="match status" value="1"/>
</dbReference>
<dbReference type="InterPro" id="IPR039486">
    <property type="entry name" value="Mug56/Spo71_PH"/>
</dbReference>
<evidence type="ECO:0000259" key="2">
    <source>
        <dbReference type="SMART" id="SM00233"/>
    </source>
</evidence>
<feature type="region of interest" description="Disordered" evidence="1">
    <location>
        <begin position="168"/>
        <end position="231"/>
    </location>
</feature>
<feature type="compositionally biased region" description="Polar residues" evidence="1">
    <location>
        <begin position="168"/>
        <end position="182"/>
    </location>
</feature>
<dbReference type="GO" id="GO:1902657">
    <property type="term" value="P:protein localization to prospore membrane"/>
    <property type="evidence" value="ECO:0007669"/>
    <property type="project" value="InterPro"/>
</dbReference>
<accession>A0A067NG92</accession>
<dbReference type="VEuPathDB" id="FungiDB:PLEOSDRAFT_1113647"/>
<dbReference type="STRING" id="1137138.A0A067NG92"/>
<name>A0A067NG92_PLEO1</name>
<feature type="region of interest" description="Disordered" evidence="1">
    <location>
        <begin position="758"/>
        <end position="777"/>
    </location>
</feature>
<dbReference type="InParanoid" id="A0A067NG92"/>
<dbReference type="HOGENOM" id="CLU_008203_0_0_1"/>
<dbReference type="OrthoDB" id="5579281at2759"/>
<dbReference type="InterPro" id="IPR040345">
    <property type="entry name" value="Mug56/Spo71"/>
</dbReference>
<dbReference type="AlphaFoldDB" id="A0A067NG92"/>